<sequence length="534" mass="59011">MENRATAILRRKSAMQSARSIYEQNWKDGYDYSFPERGDGFYGEKSDGGALQAKRARLFDSTATDAGQILAASIMTGGTPSNSRWLSLTTGQDNDEEARWLDNAAEVIWQNIHASNYDSEGIDACLDMVAAGWFVMFCDSLAEGGFNFQLLPMSSSYIAASKPNGPADILVHEYCLTAEQAVTKFGKDAVSEKIRKCCEEGGNPDEKFRFIWSIFPRVSAQAAGILAKNLPFTSTHVDCDSKTVVKESGFHECPFWAPRWSKLPGTVYPVGPMYRAMPDVKQLNRLVYLEDMNADIAISGMWIAEDDGVLNPRTVKIGPRKIIVANSVDSMKPLTSGANFNLSFSKKEGLQAAIRKILMADQLPPVDSPVRTATEFQLRVQQIRQVLGPVFGRMQPEWYGPMVVRCFGLAFRAGVLGQPPQSLANRSFNVEFKSPMAKSQKMEEVSSIESSLNSIGLIAQAKQDQSVWDVVDLDEAARQIIDGRGAPASITRSKENIAQLRDQRAQAQQQAVQQQQQHELAQKTVPIAMQQASK</sequence>
<keyword evidence="3" id="KW-0231">Viral genome packaging</keyword>
<evidence type="ECO:0000256" key="2">
    <source>
        <dbReference type="ARBA" id="ARBA00022612"/>
    </source>
</evidence>
<organism evidence="5 6">
    <name type="scientific">Herbaspirillum rubrisubalbicans</name>
    <dbReference type="NCBI Taxonomy" id="80842"/>
    <lineage>
        <taxon>Bacteria</taxon>
        <taxon>Pseudomonadati</taxon>
        <taxon>Pseudomonadota</taxon>
        <taxon>Betaproteobacteria</taxon>
        <taxon>Burkholderiales</taxon>
        <taxon>Oxalobacteraceae</taxon>
        <taxon>Herbaspirillum</taxon>
    </lineage>
</organism>
<feature type="region of interest" description="Disordered" evidence="4">
    <location>
        <begin position="508"/>
        <end position="534"/>
    </location>
</feature>
<accession>A0AAD0XF23</accession>
<protein>
    <submittedName>
        <fullName evidence="5">Phage tail protein</fullName>
    </submittedName>
</protein>
<dbReference type="InterPro" id="IPR020991">
    <property type="entry name" value="Connector_podovirus"/>
</dbReference>
<evidence type="ECO:0000313" key="5">
    <source>
        <dbReference type="EMBL" id="AYR23017.1"/>
    </source>
</evidence>
<dbReference type="Pfam" id="PF12236">
    <property type="entry name" value="Head-tail_con"/>
    <property type="match status" value="1"/>
</dbReference>
<evidence type="ECO:0000313" key="6">
    <source>
        <dbReference type="Proteomes" id="UP000269199"/>
    </source>
</evidence>
<proteinExistence type="predicted"/>
<keyword evidence="2" id="KW-1188">Viral release from host cell</keyword>
<evidence type="ECO:0000256" key="1">
    <source>
        <dbReference type="ARBA" id="ARBA00004328"/>
    </source>
</evidence>
<gene>
    <name evidence="5" type="ORF">RC54_03925</name>
</gene>
<dbReference type="Proteomes" id="UP000269199">
    <property type="component" value="Chromosome"/>
</dbReference>
<evidence type="ECO:0000256" key="3">
    <source>
        <dbReference type="ARBA" id="ARBA00023219"/>
    </source>
</evidence>
<name>A0AAD0XF23_9BURK</name>
<evidence type="ECO:0000256" key="4">
    <source>
        <dbReference type="SAM" id="MobiDB-lite"/>
    </source>
</evidence>
<dbReference type="AlphaFoldDB" id="A0AAD0XF23"/>
<reference evidence="5 6" key="1">
    <citation type="submission" date="2017-11" db="EMBL/GenBank/DDBJ databases">
        <title>Complete genome sequence of Herbaspirillum rubrisubalbicans DSM 11543.</title>
        <authorList>
            <person name="Chen M."/>
            <person name="An Q."/>
        </authorList>
    </citation>
    <scope>NUCLEOTIDE SEQUENCE [LARGE SCALE GENOMIC DNA]</scope>
    <source>
        <strain evidence="5 6">DSM 11543</strain>
    </source>
</reference>
<comment type="subcellular location">
    <subcellularLocation>
        <location evidence="1">Virion</location>
    </subcellularLocation>
</comment>
<dbReference type="RefSeq" id="WP_061789261.1">
    <property type="nucleotide sequence ID" value="NZ_CP024996.1"/>
</dbReference>
<dbReference type="EMBL" id="CP024996">
    <property type="protein sequence ID" value="AYR23017.1"/>
    <property type="molecule type" value="Genomic_DNA"/>
</dbReference>
<feature type="compositionally biased region" description="Low complexity" evidence="4">
    <location>
        <begin position="508"/>
        <end position="519"/>
    </location>
</feature>